<evidence type="ECO:0000313" key="1">
    <source>
        <dbReference type="EMBL" id="TMQ71351.1"/>
    </source>
</evidence>
<dbReference type="PANTHER" id="PTHR21015:SF28">
    <property type="entry name" value="SLL1722 PROTEIN"/>
    <property type="match status" value="1"/>
</dbReference>
<evidence type="ECO:0008006" key="3">
    <source>
        <dbReference type="Google" id="ProtNLM"/>
    </source>
</evidence>
<dbReference type="GO" id="GO:0016757">
    <property type="term" value="F:glycosyltransferase activity"/>
    <property type="evidence" value="ECO:0007669"/>
    <property type="project" value="TreeGrafter"/>
</dbReference>
<evidence type="ECO:0000313" key="2">
    <source>
        <dbReference type="Proteomes" id="UP000319771"/>
    </source>
</evidence>
<dbReference type="PANTHER" id="PTHR21015">
    <property type="entry name" value="UDP-N-ACETYLGLUCOSAMINE--N-ACETYLMURAMYL-(PENTAPEPTIDE) PYROPHOSPHORYL-UNDECAPRENOL N-ACETYLGLUCOSAMINE TRANSFERASE 1"/>
    <property type="match status" value="1"/>
</dbReference>
<dbReference type="SUPFAM" id="SSF53756">
    <property type="entry name" value="UDP-Glycosyltransferase/glycogen phosphorylase"/>
    <property type="match status" value="2"/>
</dbReference>
<organism evidence="1 2">
    <name type="scientific">Eiseniibacteriota bacterium</name>
    <dbReference type="NCBI Taxonomy" id="2212470"/>
    <lineage>
        <taxon>Bacteria</taxon>
        <taxon>Candidatus Eiseniibacteriota</taxon>
    </lineage>
</organism>
<name>A0A538U630_UNCEI</name>
<accession>A0A538U630</accession>
<dbReference type="Gene3D" id="3.40.50.2000">
    <property type="entry name" value="Glycogen Phosphorylase B"/>
    <property type="match status" value="2"/>
</dbReference>
<dbReference type="Proteomes" id="UP000319771">
    <property type="component" value="Unassembled WGS sequence"/>
</dbReference>
<reference evidence="1 2" key="1">
    <citation type="journal article" date="2019" name="Nat. Microbiol.">
        <title>Mediterranean grassland soil C-N compound turnover is dependent on rainfall and depth, and is mediated by genomically divergent microorganisms.</title>
        <authorList>
            <person name="Diamond S."/>
            <person name="Andeer P.F."/>
            <person name="Li Z."/>
            <person name="Crits-Christoph A."/>
            <person name="Burstein D."/>
            <person name="Anantharaman K."/>
            <person name="Lane K.R."/>
            <person name="Thomas B.C."/>
            <person name="Pan C."/>
            <person name="Northen T.R."/>
            <person name="Banfield J.F."/>
        </authorList>
    </citation>
    <scope>NUCLEOTIDE SEQUENCE [LARGE SCALE GENOMIC DNA]</scope>
    <source>
        <strain evidence="1">WS_11</strain>
    </source>
</reference>
<dbReference type="AlphaFoldDB" id="A0A538U630"/>
<protein>
    <recommendedName>
        <fullName evidence="3">Glycosyl transferase family 28 C-terminal domain-containing protein</fullName>
    </recommendedName>
</protein>
<dbReference type="EMBL" id="VBPB01000168">
    <property type="protein sequence ID" value="TMQ71351.1"/>
    <property type="molecule type" value="Genomic_DNA"/>
</dbReference>
<proteinExistence type="predicted"/>
<gene>
    <name evidence="1" type="ORF">E6K81_10265</name>
</gene>
<sequence length="693" mass="78031">MLRIRRKITQSVAKSFRPDIVVVERDPIDLPDEMRKALGFVRQELPGTRIVWGLPDVVGEPQAVVASWKRAGVLDLFDGFCDEIWIHGDRGLFDSTEHYAFPSSVAEKTLFTGYLRPSSHPSDRVQHELAQEPKRPLVILTPGGGANGYPLIDSYFRFLESMKGRVPIRSVVISGPMMGSDERDDLARRAQRLPHLICHRFSKHLLEYLRQARLVVFSGGYNTHCANLAFRKRSIVWPTPSSANEHAHRGRVFAELGVLDLLGASDLEPERLGRMVMTLANGAGFPEGEASCRIPMERARPFCTRSPHEAPLMGRSSIRKIVIYSQDGFGLGHLRRNLNIAIQLHRRAPGARILLIADSPAAPFFRLPPRCDFVKIPTLVKVTNGVWRSDRLSLEDREILRIRSELIRDTVLAYRPDLFLADHMPCGALGELALLLEAVRRRRPMRFALGLRDVLGDPAEICRQWHQDQHYVATTAHYDSIFIYGCRDMFDLVEKYQFPEPMIARAHYCGYVSREHVPMENGDARAERKRKPMVLVTGGGGADACFFIDKFLDATARLKDHLPFRAVVTTGPFMHADQHRWLQHKARGLPVRIIGLSQDDLPLMRHAEVIVSMAGYNTISEILRFRKKARTRIMGERGLFTAIHPHKLTADNLAEAIAGYLRQTTPLDDARIPPLDGASRAAALMLGAPLEAA</sequence>
<comment type="caution">
    <text evidence="1">The sequence shown here is derived from an EMBL/GenBank/DDBJ whole genome shotgun (WGS) entry which is preliminary data.</text>
</comment>